<organism evidence="1 2">
    <name type="scientific">Cetraspora pellucida</name>
    <dbReference type="NCBI Taxonomy" id="1433469"/>
    <lineage>
        <taxon>Eukaryota</taxon>
        <taxon>Fungi</taxon>
        <taxon>Fungi incertae sedis</taxon>
        <taxon>Mucoromycota</taxon>
        <taxon>Glomeromycotina</taxon>
        <taxon>Glomeromycetes</taxon>
        <taxon>Diversisporales</taxon>
        <taxon>Gigasporaceae</taxon>
        <taxon>Cetraspora</taxon>
    </lineage>
</organism>
<accession>A0A9N9JN44</accession>
<evidence type="ECO:0000313" key="2">
    <source>
        <dbReference type="Proteomes" id="UP000789759"/>
    </source>
</evidence>
<dbReference type="OrthoDB" id="2476327at2759"/>
<reference evidence="1" key="1">
    <citation type="submission" date="2021-06" db="EMBL/GenBank/DDBJ databases">
        <authorList>
            <person name="Kallberg Y."/>
            <person name="Tangrot J."/>
            <person name="Rosling A."/>
        </authorList>
    </citation>
    <scope>NUCLEOTIDE SEQUENCE</scope>
    <source>
        <strain evidence="1">FL966</strain>
    </source>
</reference>
<proteinExistence type="predicted"/>
<dbReference type="AlphaFoldDB" id="A0A9N9JN44"/>
<keyword evidence="2" id="KW-1185">Reference proteome</keyword>
<dbReference type="EMBL" id="CAJVQA010026611">
    <property type="protein sequence ID" value="CAG8789562.1"/>
    <property type="molecule type" value="Genomic_DNA"/>
</dbReference>
<evidence type="ECO:0000313" key="1">
    <source>
        <dbReference type="EMBL" id="CAG8789562.1"/>
    </source>
</evidence>
<comment type="caution">
    <text evidence="1">The sequence shown here is derived from an EMBL/GenBank/DDBJ whole genome shotgun (WGS) entry which is preliminary data.</text>
</comment>
<feature type="non-terminal residue" evidence="1">
    <location>
        <position position="1"/>
    </location>
</feature>
<dbReference type="Proteomes" id="UP000789759">
    <property type="component" value="Unassembled WGS sequence"/>
</dbReference>
<sequence length="142" mass="16714">LFLKYKGKTVEVPISNNGKTRLEKLEEKDLWDSDSGDMFDELTYEDEELNKAEGYYMEKVLDKEDELYNNLWKDETSPAIYLTNIDELITEVQDESTVIEQLEKFVQTDSLDEKEKRKALEFFRKEVSLFASRQICLCSTTI</sequence>
<protein>
    <submittedName>
        <fullName evidence="1">1_t:CDS:1</fullName>
    </submittedName>
</protein>
<name>A0A9N9JN44_9GLOM</name>
<gene>
    <name evidence="1" type="ORF">CPELLU_LOCUS16915</name>
</gene>